<dbReference type="Proteomes" id="UP000245956">
    <property type="component" value="Unassembled WGS sequence"/>
</dbReference>
<keyword evidence="1" id="KW-0732">Signal</keyword>
<feature type="chain" id="PRO_5043161058" description="Fungal hydrophobin domain-containing protein" evidence="1">
    <location>
        <begin position="17"/>
        <end position="85"/>
    </location>
</feature>
<comment type="caution">
    <text evidence="2">The sequence shown here is derived from an EMBL/GenBank/DDBJ whole genome shotgun (WGS) entry which is preliminary data.</text>
</comment>
<feature type="signal peptide" evidence="1">
    <location>
        <begin position="1"/>
        <end position="16"/>
    </location>
</feature>
<dbReference type="EMBL" id="LCWV01000005">
    <property type="protein sequence ID" value="PWI72976.1"/>
    <property type="molecule type" value="Genomic_DNA"/>
</dbReference>
<name>A0A2U3EEP4_PURLI</name>
<proteinExistence type="predicted"/>
<organism evidence="2 3">
    <name type="scientific">Purpureocillium lilacinum</name>
    <name type="common">Paecilomyces lilacinus</name>
    <dbReference type="NCBI Taxonomy" id="33203"/>
    <lineage>
        <taxon>Eukaryota</taxon>
        <taxon>Fungi</taxon>
        <taxon>Dikarya</taxon>
        <taxon>Ascomycota</taxon>
        <taxon>Pezizomycotina</taxon>
        <taxon>Sordariomycetes</taxon>
        <taxon>Hypocreomycetidae</taxon>
        <taxon>Hypocreales</taxon>
        <taxon>Ophiocordycipitaceae</taxon>
        <taxon>Purpureocillium</taxon>
    </lineage>
</organism>
<evidence type="ECO:0008006" key="4">
    <source>
        <dbReference type="Google" id="ProtNLM"/>
    </source>
</evidence>
<protein>
    <recommendedName>
        <fullName evidence="4">Fungal hydrophobin domain-containing protein</fullName>
    </recommendedName>
</protein>
<accession>A0A2U3EEP4</accession>
<sequence>MKYTAALLALVATVAAAPAEVESRNGGGGGGDCNNNGGTQVCCNGVLDCLVQVVGDSCSNQAYCCQTDAPAGTLLNVALLNCVQL</sequence>
<dbReference type="AlphaFoldDB" id="A0A2U3EEP4"/>
<evidence type="ECO:0000313" key="3">
    <source>
        <dbReference type="Proteomes" id="UP000245956"/>
    </source>
</evidence>
<reference evidence="2 3" key="1">
    <citation type="journal article" date="2016" name="Front. Microbiol.">
        <title>Genome and transcriptome sequences reveal the specific parasitism of the nematophagous Purpureocillium lilacinum 36-1.</title>
        <authorList>
            <person name="Xie J."/>
            <person name="Li S."/>
            <person name="Mo C."/>
            <person name="Xiao X."/>
            <person name="Peng D."/>
            <person name="Wang G."/>
            <person name="Xiao Y."/>
        </authorList>
    </citation>
    <scope>NUCLEOTIDE SEQUENCE [LARGE SCALE GENOMIC DNA]</scope>
    <source>
        <strain evidence="2 3">36-1</strain>
    </source>
</reference>
<evidence type="ECO:0000313" key="2">
    <source>
        <dbReference type="EMBL" id="PWI72976.1"/>
    </source>
</evidence>
<gene>
    <name evidence="2" type="ORF">PCL_09991</name>
</gene>
<evidence type="ECO:0000256" key="1">
    <source>
        <dbReference type="SAM" id="SignalP"/>
    </source>
</evidence>